<feature type="transmembrane region" description="Helical" evidence="6">
    <location>
        <begin position="85"/>
        <end position="108"/>
    </location>
</feature>
<dbReference type="InterPro" id="IPR000791">
    <property type="entry name" value="Gpr1/Fun34/SatP-like"/>
</dbReference>
<feature type="transmembrane region" description="Helical" evidence="6">
    <location>
        <begin position="120"/>
        <end position="141"/>
    </location>
</feature>
<keyword evidence="3 6" id="KW-0812">Transmembrane</keyword>
<gene>
    <name evidence="7" type="ORF">NA56DRAFT_581039</name>
</gene>
<feature type="transmembrane region" description="Helical" evidence="6">
    <location>
        <begin position="153"/>
        <end position="173"/>
    </location>
</feature>
<dbReference type="Pfam" id="PF01184">
    <property type="entry name" value="Gpr1_Fun34_YaaH"/>
    <property type="match status" value="1"/>
</dbReference>
<reference evidence="7 8" key="1">
    <citation type="submission" date="2016-05" db="EMBL/GenBank/DDBJ databases">
        <title>A degradative enzymes factory behind the ericoid mycorrhizal symbiosis.</title>
        <authorList>
            <consortium name="DOE Joint Genome Institute"/>
            <person name="Martino E."/>
            <person name="Morin E."/>
            <person name="Grelet G."/>
            <person name="Kuo A."/>
            <person name="Kohler A."/>
            <person name="Daghino S."/>
            <person name="Barry K."/>
            <person name="Choi C."/>
            <person name="Cichocki N."/>
            <person name="Clum A."/>
            <person name="Copeland A."/>
            <person name="Hainaut M."/>
            <person name="Haridas S."/>
            <person name="Labutti K."/>
            <person name="Lindquist E."/>
            <person name="Lipzen A."/>
            <person name="Khouja H.-R."/>
            <person name="Murat C."/>
            <person name="Ohm R."/>
            <person name="Olson A."/>
            <person name="Spatafora J."/>
            <person name="Veneault-Fourrey C."/>
            <person name="Henrissat B."/>
            <person name="Grigoriev I."/>
            <person name="Martin F."/>
            <person name="Perotto S."/>
        </authorList>
    </citation>
    <scope>NUCLEOTIDE SEQUENCE [LARGE SCALE GENOMIC DNA]</scope>
    <source>
        <strain evidence="7 8">UAMH 7357</strain>
    </source>
</reference>
<keyword evidence="8" id="KW-1185">Reference proteome</keyword>
<evidence type="ECO:0000256" key="1">
    <source>
        <dbReference type="ARBA" id="ARBA00004141"/>
    </source>
</evidence>
<dbReference type="EMBL" id="KZ613508">
    <property type="protein sequence ID" value="PMD16170.1"/>
    <property type="molecule type" value="Genomic_DNA"/>
</dbReference>
<organism evidence="7 8">
    <name type="scientific">Hyaloscypha hepaticicola</name>
    <dbReference type="NCBI Taxonomy" id="2082293"/>
    <lineage>
        <taxon>Eukaryota</taxon>
        <taxon>Fungi</taxon>
        <taxon>Dikarya</taxon>
        <taxon>Ascomycota</taxon>
        <taxon>Pezizomycotina</taxon>
        <taxon>Leotiomycetes</taxon>
        <taxon>Helotiales</taxon>
        <taxon>Hyaloscyphaceae</taxon>
        <taxon>Hyaloscypha</taxon>
    </lineage>
</organism>
<keyword evidence="4 6" id="KW-1133">Transmembrane helix</keyword>
<name>A0A2J6PQ58_9HELO</name>
<dbReference type="STRING" id="1745343.A0A2J6PQ58"/>
<evidence type="ECO:0000256" key="4">
    <source>
        <dbReference type="ARBA" id="ARBA00022989"/>
    </source>
</evidence>
<feature type="transmembrane region" description="Helical" evidence="6">
    <location>
        <begin position="213"/>
        <end position="232"/>
    </location>
</feature>
<feature type="transmembrane region" description="Helical" evidence="6">
    <location>
        <begin position="179"/>
        <end position="201"/>
    </location>
</feature>
<comment type="similarity">
    <text evidence="2">Belongs to the acetate uptake transporter (AceTr) (TC 2.A.96) family.</text>
</comment>
<proteinExistence type="inferred from homology"/>
<evidence type="ECO:0000256" key="2">
    <source>
        <dbReference type="ARBA" id="ARBA00005587"/>
    </source>
</evidence>
<dbReference type="AlphaFoldDB" id="A0A2J6PQ58"/>
<evidence type="ECO:0000256" key="6">
    <source>
        <dbReference type="SAM" id="Phobius"/>
    </source>
</evidence>
<dbReference type="PANTHER" id="PTHR31123:SF1">
    <property type="entry name" value="ACCUMULATION OF DYADS PROTEIN 2-RELATED"/>
    <property type="match status" value="1"/>
</dbReference>
<protein>
    <submittedName>
        <fullName evidence="7">Uncharacterized protein</fullName>
    </submittedName>
</protein>
<comment type="subcellular location">
    <subcellularLocation>
        <location evidence="1">Membrane</location>
        <topology evidence="1">Multi-pass membrane protein</topology>
    </subcellularLocation>
</comment>
<dbReference type="GO" id="GO:0015123">
    <property type="term" value="F:acetate transmembrane transporter activity"/>
    <property type="evidence" value="ECO:0007669"/>
    <property type="project" value="TreeGrafter"/>
</dbReference>
<dbReference type="InterPro" id="IPR051633">
    <property type="entry name" value="AceTr"/>
</dbReference>
<dbReference type="NCBIfam" id="NF038013">
    <property type="entry name" value="AceTr_1"/>
    <property type="match status" value="1"/>
</dbReference>
<keyword evidence="5 6" id="KW-0472">Membrane</keyword>
<accession>A0A2J6PQ58</accession>
<dbReference type="OrthoDB" id="3533923at2759"/>
<evidence type="ECO:0000256" key="5">
    <source>
        <dbReference type="ARBA" id="ARBA00023136"/>
    </source>
</evidence>
<evidence type="ECO:0000313" key="8">
    <source>
        <dbReference type="Proteomes" id="UP000235672"/>
    </source>
</evidence>
<evidence type="ECO:0000256" key="3">
    <source>
        <dbReference type="ARBA" id="ARBA00022692"/>
    </source>
</evidence>
<dbReference type="Proteomes" id="UP000235672">
    <property type="component" value="Unassembled WGS sequence"/>
</dbReference>
<feature type="transmembrane region" description="Helical" evidence="6">
    <location>
        <begin position="55"/>
        <end position="73"/>
    </location>
</feature>
<dbReference type="GO" id="GO:0005886">
    <property type="term" value="C:plasma membrane"/>
    <property type="evidence" value="ECO:0007669"/>
    <property type="project" value="TreeGrafter"/>
</dbReference>
<sequence length="249" mass="26808">MSSEGRDSYYHANEMEAANGESVARLERLQTAGGHINDRTQPSLPVVHRSFANPAPVGLLSFATAGMFLISSFGVQVRGVATPNVLVGVLVFFGGICQFIAGIMEFISGNTFCATVFPSYGAFNLSYVMIYLPGSGILTAYTDPATGELNAQFPNALAMYLWAWFILTVIFNAAMRSSWVLFLDLFFLDLVLLLLACGYMLNEARLETAGSALGYVVAILSCNWAGCAGLFANGTTPLNIPVFPMYKGE</sequence>
<dbReference type="PANTHER" id="PTHR31123">
    <property type="entry name" value="ACCUMULATION OF DYADS PROTEIN 2-RELATED"/>
    <property type="match status" value="1"/>
</dbReference>
<evidence type="ECO:0000313" key="7">
    <source>
        <dbReference type="EMBL" id="PMD16170.1"/>
    </source>
</evidence>